<dbReference type="InterPro" id="IPR003594">
    <property type="entry name" value="HATPase_dom"/>
</dbReference>
<comment type="catalytic activity">
    <reaction evidence="1">
        <text>ATP + protein L-histidine = ADP + protein N-phospho-L-histidine.</text>
        <dbReference type="EC" id="2.7.13.3"/>
    </reaction>
</comment>
<evidence type="ECO:0000256" key="4">
    <source>
        <dbReference type="SAM" id="Phobius"/>
    </source>
</evidence>
<keyword evidence="4" id="KW-0812">Transmembrane</keyword>
<evidence type="ECO:0000313" key="6">
    <source>
        <dbReference type="EMBL" id="ABR69417.1"/>
    </source>
</evidence>
<dbReference type="GO" id="GO:0000155">
    <property type="term" value="F:phosphorelay sensor kinase activity"/>
    <property type="evidence" value="ECO:0007669"/>
    <property type="project" value="InterPro"/>
</dbReference>
<dbReference type="SMART" id="SM00388">
    <property type="entry name" value="HisKA"/>
    <property type="match status" value="1"/>
</dbReference>
<name>A6VSI8_MARMS</name>
<dbReference type="InterPro" id="IPR011623">
    <property type="entry name" value="7TMR_DISM_rcpt_extracell_dom1"/>
</dbReference>
<feature type="transmembrane region" description="Helical" evidence="4">
    <location>
        <begin position="285"/>
        <end position="303"/>
    </location>
</feature>
<feature type="transmembrane region" description="Helical" evidence="4">
    <location>
        <begin position="249"/>
        <end position="273"/>
    </location>
</feature>
<feature type="transmembrane region" description="Helical" evidence="4">
    <location>
        <begin position="341"/>
        <end position="361"/>
    </location>
</feature>
<dbReference type="Pfam" id="PF02518">
    <property type="entry name" value="HATPase_c"/>
    <property type="match status" value="1"/>
</dbReference>
<dbReference type="PANTHER" id="PTHR43547">
    <property type="entry name" value="TWO-COMPONENT HISTIDINE KINASE"/>
    <property type="match status" value="1"/>
</dbReference>
<organism evidence="6">
    <name type="scientific">Marinomonas sp. (strain MWYL1)</name>
    <dbReference type="NCBI Taxonomy" id="400668"/>
    <lineage>
        <taxon>Bacteria</taxon>
        <taxon>Pseudomonadati</taxon>
        <taxon>Pseudomonadota</taxon>
        <taxon>Gammaproteobacteria</taxon>
        <taxon>Oceanospirillales</taxon>
        <taxon>Oceanospirillaceae</taxon>
        <taxon>Marinomonas</taxon>
    </lineage>
</organism>
<accession>A6VSI8</accession>
<dbReference type="Pfam" id="PF07695">
    <property type="entry name" value="7TMR-DISM_7TM"/>
    <property type="match status" value="1"/>
</dbReference>
<reference evidence="6" key="1">
    <citation type="submission" date="2007-06" db="EMBL/GenBank/DDBJ databases">
        <title>Complete sequence of Marinomonas sp. MWYL1.</title>
        <authorList>
            <consortium name="US DOE Joint Genome Institute"/>
            <person name="Copeland A."/>
            <person name="Lucas S."/>
            <person name="Lapidus A."/>
            <person name="Barry K."/>
            <person name="Glavina del Rio T."/>
            <person name="Dalin E."/>
            <person name="Tice H."/>
            <person name="Pitluck S."/>
            <person name="Kiss H."/>
            <person name="Brettin T."/>
            <person name="Bruce D."/>
            <person name="Detter J.C."/>
            <person name="Han C."/>
            <person name="Schmutz J."/>
            <person name="Larimer F."/>
            <person name="Land M."/>
            <person name="Hauser L."/>
            <person name="Kyrpides N."/>
            <person name="Kim E."/>
            <person name="Johnston A.W.B."/>
            <person name="Todd J.D."/>
            <person name="Rogers R."/>
            <person name="Wexler M."/>
            <person name="Bond P.L."/>
            <person name="Li Y."/>
            <person name="Richardson P."/>
        </authorList>
    </citation>
    <scope>NUCLEOTIDE SEQUENCE [LARGE SCALE GENOMIC DNA]</scope>
    <source>
        <strain evidence="6">MWYL1</strain>
    </source>
</reference>
<keyword evidence="6" id="KW-0808">Transferase</keyword>
<dbReference type="InterPro" id="IPR036097">
    <property type="entry name" value="HisK_dim/P_sf"/>
</dbReference>
<dbReference type="KEGG" id="mmw:Mmwyl1_0480"/>
<gene>
    <name evidence="6" type="ordered locus">Mmwyl1_0480</name>
</gene>
<feature type="transmembrane region" description="Helical" evidence="4">
    <location>
        <begin position="219"/>
        <end position="243"/>
    </location>
</feature>
<feature type="transmembrane region" description="Helical" evidence="4">
    <location>
        <begin position="309"/>
        <end position="329"/>
    </location>
</feature>
<feature type="transmembrane region" description="Helical" evidence="4">
    <location>
        <begin position="196"/>
        <end position="212"/>
    </location>
</feature>
<dbReference type="InterPro" id="IPR003661">
    <property type="entry name" value="HisK_dim/P_dom"/>
</dbReference>
<dbReference type="PANTHER" id="PTHR43547:SF2">
    <property type="entry name" value="HYBRID SIGNAL TRANSDUCTION HISTIDINE KINASE C"/>
    <property type="match status" value="1"/>
</dbReference>
<keyword evidence="6" id="KW-0418">Kinase</keyword>
<evidence type="ECO:0000256" key="3">
    <source>
        <dbReference type="ARBA" id="ARBA00022553"/>
    </source>
</evidence>
<dbReference type="Pfam" id="PF00512">
    <property type="entry name" value="HisKA"/>
    <property type="match status" value="1"/>
</dbReference>
<dbReference type="AlphaFoldDB" id="A6VSI8"/>
<dbReference type="InterPro" id="IPR036890">
    <property type="entry name" value="HATPase_C_sf"/>
</dbReference>
<dbReference type="InterPro" id="IPR011622">
    <property type="entry name" value="7TMR_DISM_rcpt_extracell_dom2"/>
</dbReference>
<proteinExistence type="predicted"/>
<evidence type="ECO:0000256" key="2">
    <source>
        <dbReference type="ARBA" id="ARBA00012438"/>
    </source>
</evidence>
<dbReference type="EC" id="2.7.13.3" evidence="2"/>
<dbReference type="eggNOG" id="COG2205">
    <property type="taxonomic scope" value="Bacteria"/>
</dbReference>
<protein>
    <recommendedName>
        <fullName evidence="2">histidine kinase</fullName>
        <ecNumber evidence="2">2.7.13.3</ecNumber>
    </recommendedName>
</protein>
<keyword evidence="4" id="KW-1133">Transmembrane helix</keyword>
<evidence type="ECO:0000259" key="5">
    <source>
        <dbReference type="PROSITE" id="PS50109"/>
    </source>
</evidence>
<dbReference type="Gene3D" id="1.10.287.130">
    <property type="match status" value="1"/>
</dbReference>
<dbReference type="SMART" id="SM00387">
    <property type="entry name" value="HATPase_c"/>
    <property type="match status" value="1"/>
</dbReference>
<feature type="domain" description="Histidine kinase" evidence="5">
    <location>
        <begin position="430"/>
        <end position="648"/>
    </location>
</feature>
<sequence>MTTFSRAITILFYIIVLCLFSLQAQSQNIIIENDVSTLNLKKNIEYLVDKKGNLTLEDVLHKKDDFVTVTFPFGAGFSKDVHWFRFTLQREQDAEKDWLLAVNPTYLDSVKLYRPVGDNEHYSEDEVGDQLPARSRTSNSILTLFSFPITLADTRPHTFYIRLQTESSTLLQLTLRTKLAAELAKSSLTLKSGIEIGGWLMLCLYACVMSWLSKNNAYILSCLYVIGCMIRRLHISGIAAQYIFPNDPFLVGLLAPLGVCLMISGITVFIMAFFKTNTNFKYLHLFLIFELGLVFVAFISIFLGKYNSVAPIMFFSVLILFTILSFIIWKGVTLGIAGSRSLFWGFLIFFLLNGSAAIITASNISTPPLLLEMPELSSFIFIILMYQGLYQHKKAEDDRNKNLEIKIKLAHKNTEMEKKLRVDQSNFMMLITHELKTPLTVIDSVLQTLDIERINISSALAERHNIIKKSIDELNSLINTTLMTEHSESKNFSPIPEKMDAYQSIHKVITQLSIKEQEYLLKIPRKLSVYADPSLLKLVLSNLLMNAVKYKTPDSVISIDINETIQKNKSGTLIAISNYYDSEIEPNPEIWFHKYYRQLDTPNIQGFGLGLYLTKAIIDAHSGLIKCHTEKEQNLWKITFEVWFPSLEKDQDLSRI</sequence>
<dbReference type="SUPFAM" id="SSF55874">
    <property type="entry name" value="ATPase domain of HSP90 chaperone/DNA topoisomerase II/histidine kinase"/>
    <property type="match status" value="1"/>
</dbReference>
<keyword evidence="4" id="KW-0472">Membrane</keyword>
<keyword evidence="3" id="KW-0597">Phosphoprotein</keyword>
<dbReference type="HOGENOM" id="CLU_000445_105_2_6"/>
<dbReference type="EMBL" id="CP000749">
    <property type="protein sequence ID" value="ABR69417.1"/>
    <property type="molecule type" value="Genomic_DNA"/>
</dbReference>
<dbReference type="CDD" id="cd00082">
    <property type="entry name" value="HisKA"/>
    <property type="match status" value="1"/>
</dbReference>
<dbReference type="OrthoDB" id="8573350at2"/>
<dbReference type="STRING" id="400668.Mmwyl1_0480"/>
<dbReference type="PROSITE" id="PS50109">
    <property type="entry name" value="HIS_KIN"/>
    <property type="match status" value="1"/>
</dbReference>
<dbReference type="Pfam" id="PF07696">
    <property type="entry name" value="7TMR-DISMED2"/>
    <property type="match status" value="1"/>
</dbReference>
<dbReference type="SUPFAM" id="SSF47384">
    <property type="entry name" value="Homodimeric domain of signal transducing histidine kinase"/>
    <property type="match status" value="1"/>
</dbReference>
<dbReference type="Gene3D" id="3.30.565.10">
    <property type="entry name" value="Histidine kinase-like ATPase, C-terminal domain"/>
    <property type="match status" value="1"/>
</dbReference>
<dbReference type="Gene3D" id="2.60.40.2380">
    <property type="match status" value="1"/>
</dbReference>
<dbReference type="InterPro" id="IPR005467">
    <property type="entry name" value="His_kinase_dom"/>
</dbReference>
<evidence type="ECO:0000256" key="1">
    <source>
        <dbReference type="ARBA" id="ARBA00000085"/>
    </source>
</evidence>